<evidence type="ECO:0000256" key="1">
    <source>
        <dbReference type="SAM" id="Phobius"/>
    </source>
</evidence>
<gene>
    <name evidence="2" type="ordered locus">ABC4090</name>
</gene>
<evidence type="ECO:0000313" key="2">
    <source>
        <dbReference type="EMBL" id="BAD66621.1"/>
    </source>
</evidence>
<accession>Q5WAI9</accession>
<keyword evidence="1" id="KW-0472">Membrane</keyword>
<keyword evidence="1" id="KW-0812">Transmembrane</keyword>
<feature type="transmembrane region" description="Helical" evidence="1">
    <location>
        <begin position="259"/>
        <end position="277"/>
    </location>
</feature>
<keyword evidence="1" id="KW-1133">Transmembrane helix</keyword>
<reference evidence="2 3" key="2">
    <citation type="journal article" date="1995" name="Appl. Microbiol. Biotechnol.">
        <title>Purification and properties of an alkaline protease from alkalophilic Bacillus sp. KSM-K16.</title>
        <authorList>
            <person name="Kobayashi T."/>
            <person name="Hakamada Y."/>
            <person name="Adachi S."/>
            <person name="Hitomi J."/>
            <person name="Yoshimatsu T."/>
            <person name="Koike K."/>
            <person name="Kawai S."/>
            <person name="Ito S."/>
        </authorList>
    </citation>
    <scope>NUCLEOTIDE SEQUENCE [LARGE SCALE GENOMIC DNA]</scope>
    <source>
        <strain evidence="2 3">KSM-K16</strain>
    </source>
</reference>
<dbReference type="HOGENOM" id="CLU_942188_0_0_9"/>
<dbReference type="EMBL" id="AP006627">
    <property type="protein sequence ID" value="BAD66621.1"/>
    <property type="molecule type" value="Genomic_DNA"/>
</dbReference>
<feature type="transmembrane region" description="Helical" evidence="1">
    <location>
        <begin position="189"/>
        <end position="209"/>
    </location>
</feature>
<feature type="transmembrane region" description="Helical" evidence="1">
    <location>
        <begin position="112"/>
        <end position="128"/>
    </location>
</feature>
<organism evidence="2 3">
    <name type="scientific">Shouchella clausii (strain KSM-K16)</name>
    <name type="common">Alkalihalobacillus clausii</name>
    <dbReference type="NCBI Taxonomy" id="66692"/>
    <lineage>
        <taxon>Bacteria</taxon>
        <taxon>Bacillati</taxon>
        <taxon>Bacillota</taxon>
        <taxon>Bacilli</taxon>
        <taxon>Bacillales</taxon>
        <taxon>Bacillaceae</taxon>
        <taxon>Shouchella</taxon>
    </lineage>
</organism>
<feature type="transmembrane region" description="Helical" evidence="1">
    <location>
        <begin position="89"/>
        <end position="106"/>
    </location>
</feature>
<reference evidence="2 3" key="5">
    <citation type="journal article" date="2007" name="Extremophiles">
        <title>Intragenomic diversity of the V1 regions of 16S rRNA genes in high-alkaline protease-producing Bacillus clausii spp.</title>
        <authorList>
            <person name="Kageyama Y."/>
            <person name="Takaki Y."/>
            <person name="Shimamura S."/>
            <person name="Nishi S."/>
            <person name="Nogi Y."/>
            <person name="Uchimura K."/>
            <person name="Kobayashi T."/>
            <person name="Hitomi J."/>
            <person name="Ozaki K."/>
            <person name="Kawai S."/>
            <person name="Ito S."/>
            <person name="Horikoshi K."/>
        </authorList>
    </citation>
    <scope>NUCLEOTIDE SEQUENCE [LARGE SCALE GENOMIC DNA]</scope>
    <source>
        <strain evidence="2 3">KSM-K16</strain>
    </source>
</reference>
<feature type="transmembrane region" description="Helical" evidence="1">
    <location>
        <begin position="216"/>
        <end position="239"/>
    </location>
</feature>
<reference evidence="2 3" key="3">
    <citation type="journal article" date="1997" name="Protein Eng.">
        <title>High-resolution crystal structure of M-protease: phylogeny aided analysis of the high-alkaline adaptation mechanism.</title>
        <authorList>
            <person name="Shirai T."/>
            <person name="Suzuki A."/>
            <person name="Yamane T."/>
            <person name="Ashida T."/>
            <person name="Kobayashi T."/>
            <person name="Ito S."/>
        </authorList>
    </citation>
    <scope>NUCLEOTIDE SEQUENCE [LARGE SCALE GENOMIC DNA]</scope>
    <source>
        <strain evidence="2 3">KSM-K16</strain>
    </source>
</reference>
<feature type="transmembrane region" description="Helical" evidence="1">
    <location>
        <begin position="149"/>
        <end position="169"/>
    </location>
</feature>
<dbReference type="AlphaFoldDB" id="Q5WAI9"/>
<proteinExistence type="predicted"/>
<sequence length="295" mass="34065">MNLEIISILLSICASLFTILAFFTGRSARKNPKEIGIQGDKNSIGIIHNKENTINKFYYRTVNLVFAPSQKQVNNISKEKRNLSKEDENIVFIIFFLIIVLLGTIVQKYINISISLLLIFFVYRYIRFNRAIVLYIRAGNNKKLDGNKFIGIQFVQAIQLIVICSLAFMPLPNEFLNVVKYVEFDLSKLQSGFTTFFGWFVDVILYLFFREGIVNGMYFFSRSAGLFILMRSIVTSTKIDNLPIMEEGEGGFRNSLKAFFLPVFIVFILVATLYPWYSHEIFLVIKEPIADWVKN</sequence>
<dbReference type="KEGG" id="bcl:ABC4090"/>
<dbReference type="RefSeq" id="WP_011248924.1">
    <property type="nucleotide sequence ID" value="NC_006582.1"/>
</dbReference>
<name>Q5WAI9_SHOC1</name>
<reference evidence="3" key="4">
    <citation type="submission" date="2003-10" db="EMBL/GenBank/DDBJ databases">
        <title>The complete genome sequence of the alkaliphilic Bacillus clausii KSM-K16.</title>
        <authorList>
            <person name="Takaki Y."/>
            <person name="Kageyama Y."/>
            <person name="Shimamura S."/>
            <person name="Suzuki H."/>
            <person name="Nishi S."/>
            <person name="Hatada Y."/>
            <person name="Kawai S."/>
            <person name="Ito S."/>
            <person name="Horikoshi K."/>
        </authorList>
    </citation>
    <scope>NUCLEOTIDE SEQUENCE [LARGE SCALE GENOMIC DNA]</scope>
    <source>
        <strain evidence="3">KSM-K16</strain>
    </source>
</reference>
<reference evidence="2 3" key="1">
    <citation type="journal article" date="1994" name="J. Ferment. Bioeng.">
        <title>Molecular cloning and nucleotide sequence of the gene for an alkaline protease from the alkalophilic Bacillus sp. KSM-K16.</title>
        <authorList>
            <person name="Hakamada Y."/>
            <person name="Kobayashi T."/>
            <person name="Hitomi J."/>
            <person name="Kawai S."/>
            <person name="Ito S."/>
        </authorList>
    </citation>
    <scope>NUCLEOTIDE SEQUENCE [LARGE SCALE GENOMIC DNA]</scope>
    <source>
        <strain evidence="2 3">KSM-K16</strain>
    </source>
</reference>
<evidence type="ECO:0000313" key="3">
    <source>
        <dbReference type="Proteomes" id="UP000001168"/>
    </source>
</evidence>
<dbReference type="Proteomes" id="UP000001168">
    <property type="component" value="Chromosome"/>
</dbReference>
<keyword evidence="3" id="KW-1185">Reference proteome</keyword>
<protein>
    <submittedName>
        <fullName evidence="2">Uncharacterized protein</fullName>
    </submittedName>
</protein>
<feature type="transmembrane region" description="Helical" evidence="1">
    <location>
        <begin position="6"/>
        <end position="23"/>
    </location>
</feature>